<accession>A0A365P734</accession>
<comment type="similarity">
    <text evidence="1">Belongs to the PemK/MazF family.</text>
</comment>
<organism evidence="3 4">
    <name type="scientific">Dietzia maris</name>
    <dbReference type="NCBI Taxonomy" id="37915"/>
    <lineage>
        <taxon>Bacteria</taxon>
        <taxon>Bacillati</taxon>
        <taxon>Actinomycetota</taxon>
        <taxon>Actinomycetes</taxon>
        <taxon>Mycobacteriales</taxon>
        <taxon>Dietziaceae</taxon>
        <taxon>Dietzia</taxon>
    </lineage>
</organism>
<dbReference type="InterPro" id="IPR011067">
    <property type="entry name" value="Plasmid_toxin/cell-grow_inhib"/>
</dbReference>
<reference evidence="3 4" key="1">
    <citation type="submission" date="2018-06" db="EMBL/GenBank/DDBJ databases">
        <title>Whole genome sequencing of four bacterial strains from South Shetland trench revealing bio-synthetic gene clusters.</title>
        <authorList>
            <person name="Abdel-Mageed W.M."/>
            <person name="Lehri B."/>
            <person name="Jarmusch S.A."/>
            <person name="Miranda K."/>
            <person name="Goodfellow M."/>
            <person name="Jaspars M."/>
            <person name="Karlyshev A.V."/>
        </authorList>
    </citation>
    <scope>NUCLEOTIDE SEQUENCE [LARGE SCALE GENOMIC DNA]</scope>
    <source>
        <strain evidence="3 4">SST1</strain>
    </source>
</reference>
<protein>
    <submittedName>
        <fullName evidence="3">Type II toxin-antitoxin system PemK/MazF family toxin</fullName>
    </submittedName>
</protein>
<dbReference type="Gene3D" id="2.30.30.110">
    <property type="match status" value="1"/>
</dbReference>
<evidence type="ECO:0000313" key="4">
    <source>
        <dbReference type="Proteomes" id="UP000252187"/>
    </source>
</evidence>
<keyword evidence="2" id="KW-1277">Toxin-antitoxin system</keyword>
<dbReference type="GO" id="GO:0006402">
    <property type="term" value="P:mRNA catabolic process"/>
    <property type="evidence" value="ECO:0007669"/>
    <property type="project" value="TreeGrafter"/>
</dbReference>
<evidence type="ECO:0000256" key="1">
    <source>
        <dbReference type="ARBA" id="ARBA00007521"/>
    </source>
</evidence>
<dbReference type="AlphaFoldDB" id="A0A365P734"/>
<dbReference type="InterPro" id="IPR003477">
    <property type="entry name" value="PemK-like"/>
</dbReference>
<dbReference type="GO" id="GO:0004521">
    <property type="term" value="F:RNA endonuclease activity"/>
    <property type="evidence" value="ECO:0007669"/>
    <property type="project" value="TreeGrafter"/>
</dbReference>
<evidence type="ECO:0000313" key="3">
    <source>
        <dbReference type="EMBL" id="RBA31679.1"/>
    </source>
</evidence>
<gene>
    <name evidence="3" type="ORF">DQ226_15530</name>
</gene>
<proteinExistence type="inferred from homology"/>
<dbReference type="PANTHER" id="PTHR33988">
    <property type="entry name" value="ENDORIBONUCLEASE MAZF-RELATED"/>
    <property type="match status" value="1"/>
</dbReference>
<dbReference type="GO" id="GO:0016075">
    <property type="term" value="P:rRNA catabolic process"/>
    <property type="evidence" value="ECO:0007669"/>
    <property type="project" value="TreeGrafter"/>
</dbReference>
<dbReference type="PANTHER" id="PTHR33988:SF3">
    <property type="entry name" value="ENDORIBONUCLEASE TOXIN CHPB-RELATED"/>
    <property type="match status" value="1"/>
</dbReference>
<evidence type="ECO:0000256" key="2">
    <source>
        <dbReference type="ARBA" id="ARBA00022649"/>
    </source>
</evidence>
<comment type="caution">
    <text evidence="3">The sequence shown here is derived from an EMBL/GenBank/DDBJ whole genome shotgun (WGS) entry which is preliminary data.</text>
</comment>
<dbReference type="GO" id="GO:0003677">
    <property type="term" value="F:DNA binding"/>
    <property type="evidence" value="ECO:0007669"/>
    <property type="project" value="InterPro"/>
</dbReference>
<dbReference type="Pfam" id="PF02452">
    <property type="entry name" value="PemK_toxin"/>
    <property type="match status" value="1"/>
</dbReference>
<dbReference type="Proteomes" id="UP000252187">
    <property type="component" value="Unassembled WGS sequence"/>
</dbReference>
<dbReference type="EMBL" id="QNTT01000059">
    <property type="protein sequence ID" value="RBA31679.1"/>
    <property type="molecule type" value="Genomic_DNA"/>
</dbReference>
<name>A0A365P734_9ACTN</name>
<dbReference type="SUPFAM" id="SSF50118">
    <property type="entry name" value="Cell growth inhibitor/plasmid maintenance toxic component"/>
    <property type="match status" value="1"/>
</dbReference>
<sequence>MPDPTPGEVIWVVLEPVAGREQSGRRPAVVVSSRAHISLADTLVMVVPVTSVDRGWSSHVLLRGDVFDRDSWAMTEQVRTLSRQRVVGHAGQVDAGTLADIRRWIQDFLDE</sequence>